<keyword evidence="2 5" id="KW-0489">Methyltransferase</keyword>
<sequence length="262" mass="28945">MTDTQAMRLGDFTGLAENYSAYRSGYSPAVRAAILGLLGRDPGELDAVDVGAGTGIWSRMLAEAAFRSVIAVEPNDDMRGVGQRDSEGTGITWRVGSGEATGLDSGSADLVTMASSFHWVDFDKGTEEFRRVLRPGGWFVALWNTRKLDANPLLADIEEELTRLEPGMRKTAFGKGSFTETLTERLAGHPGFDDILYLEGRHVDVQPVEQHLGAWRAVNDVRAQLGEEKFAAFLRYAEQRLADRDTVDVTYLTKAWAVRRRD</sequence>
<dbReference type="InterPro" id="IPR051052">
    <property type="entry name" value="Diverse_substrate_MTase"/>
</dbReference>
<dbReference type="Proteomes" id="UP001602287">
    <property type="component" value="Unassembled WGS sequence"/>
</dbReference>
<dbReference type="InterPro" id="IPR029063">
    <property type="entry name" value="SAM-dependent_MTases_sf"/>
</dbReference>
<dbReference type="EC" id="2.1.1.-" evidence="5"/>
<dbReference type="InterPro" id="IPR013216">
    <property type="entry name" value="Methyltransf_11"/>
</dbReference>
<organism evidence="5 6">
    <name type="scientific">Micromonospora parva</name>
    <dbReference type="NCBI Taxonomy" id="1464048"/>
    <lineage>
        <taxon>Bacteria</taxon>
        <taxon>Bacillati</taxon>
        <taxon>Actinomycetota</taxon>
        <taxon>Actinomycetes</taxon>
        <taxon>Micromonosporales</taxon>
        <taxon>Micromonosporaceae</taxon>
        <taxon>Micromonospora</taxon>
    </lineage>
</organism>
<keyword evidence="6" id="KW-1185">Reference proteome</keyword>
<comment type="caution">
    <text evidence="5">The sequence shown here is derived from an EMBL/GenBank/DDBJ whole genome shotgun (WGS) entry which is preliminary data.</text>
</comment>
<dbReference type="EMBL" id="JBIAZM010000001">
    <property type="protein sequence ID" value="MFF5198612.1"/>
    <property type="molecule type" value="Genomic_DNA"/>
</dbReference>
<reference evidence="5 6" key="1">
    <citation type="submission" date="2024-10" db="EMBL/GenBank/DDBJ databases">
        <title>The Natural Products Discovery Center: Release of the First 8490 Sequenced Strains for Exploring Actinobacteria Biosynthetic Diversity.</title>
        <authorList>
            <person name="Kalkreuter E."/>
            <person name="Kautsar S.A."/>
            <person name="Yang D."/>
            <person name="Bader C.D."/>
            <person name="Teijaro C.N."/>
            <person name="Fluegel L."/>
            <person name="Davis C.M."/>
            <person name="Simpson J.R."/>
            <person name="Lauterbach L."/>
            <person name="Steele A.D."/>
            <person name="Gui C."/>
            <person name="Meng S."/>
            <person name="Li G."/>
            <person name="Viehrig K."/>
            <person name="Ye F."/>
            <person name="Su P."/>
            <person name="Kiefer A.F."/>
            <person name="Nichols A."/>
            <person name="Cepeda A.J."/>
            <person name="Yan W."/>
            <person name="Fan B."/>
            <person name="Jiang Y."/>
            <person name="Adhikari A."/>
            <person name="Zheng C.-J."/>
            <person name="Schuster L."/>
            <person name="Cowan T.M."/>
            <person name="Smanski M.J."/>
            <person name="Chevrette M.G."/>
            <person name="De Carvalho L.P.S."/>
            <person name="Shen B."/>
        </authorList>
    </citation>
    <scope>NUCLEOTIDE SEQUENCE [LARGE SCALE GENOMIC DNA]</scope>
    <source>
        <strain evidence="5 6">NPDC000140</strain>
    </source>
</reference>
<evidence type="ECO:0000256" key="2">
    <source>
        <dbReference type="ARBA" id="ARBA00022603"/>
    </source>
</evidence>
<dbReference type="SUPFAM" id="SSF53335">
    <property type="entry name" value="S-adenosyl-L-methionine-dependent methyltransferases"/>
    <property type="match status" value="1"/>
</dbReference>
<dbReference type="Gene3D" id="3.40.50.150">
    <property type="entry name" value="Vaccinia Virus protein VP39"/>
    <property type="match status" value="1"/>
</dbReference>
<dbReference type="PANTHER" id="PTHR44942">
    <property type="entry name" value="METHYLTRANSF_11 DOMAIN-CONTAINING PROTEIN"/>
    <property type="match status" value="1"/>
</dbReference>
<dbReference type="Pfam" id="PF08241">
    <property type="entry name" value="Methyltransf_11"/>
    <property type="match status" value="1"/>
</dbReference>
<dbReference type="RefSeq" id="WP_210858143.1">
    <property type="nucleotide sequence ID" value="NZ_JBEXXF010000011.1"/>
</dbReference>
<feature type="domain" description="Methyltransferase type 11" evidence="4">
    <location>
        <begin position="48"/>
        <end position="140"/>
    </location>
</feature>
<accession>A0ABW6VQ61</accession>
<dbReference type="CDD" id="cd02440">
    <property type="entry name" value="AdoMet_MTases"/>
    <property type="match status" value="1"/>
</dbReference>
<dbReference type="GO" id="GO:0008168">
    <property type="term" value="F:methyltransferase activity"/>
    <property type="evidence" value="ECO:0007669"/>
    <property type="project" value="UniProtKB-KW"/>
</dbReference>
<name>A0ABW6VQ61_9ACTN</name>
<protein>
    <submittedName>
        <fullName evidence="5">Class I SAM-dependent methyltransferase</fullName>
        <ecNumber evidence="5">2.1.1.-</ecNumber>
    </submittedName>
</protein>
<dbReference type="PANTHER" id="PTHR44942:SF4">
    <property type="entry name" value="METHYLTRANSFERASE TYPE 11 DOMAIN-CONTAINING PROTEIN"/>
    <property type="match status" value="1"/>
</dbReference>
<gene>
    <name evidence="5" type="ORF">ACFY3B_03285</name>
</gene>
<evidence type="ECO:0000313" key="6">
    <source>
        <dbReference type="Proteomes" id="UP001602287"/>
    </source>
</evidence>
<evidence type="ECO:0000256" key="1">
    <source>
        <dbReference type="ARBA" id="ARBA00008361"/>
    </source>
</evidence>
<keyword evidence="3 5" id="KW-0808">Transferase</keyword>
<evidence type="ECO:0000313" key="5">
    <source>
        <dbReference type="EMBL" id="MFF5198612.1"/>
    </source>
</evidence>
<dbReference type="GO" id="GO:0032259">
    <property type="term" value="P:methylation"/>
    <property type="evidence" value="ECO:0007669"/>
    <property type="project" value="UniProtKB-KW"/>
</dbReference>
<evidence type="ECO:0000259" key="4">
    <source>
        <dbReference type="Pfam" id="PF08241"/>
    </source>
</evidence>
<evidence type="ECO:0000256" key="3">
    <source>
        <dbReference type="ARBA" id="ARBA00022679"/>
    </source>
</evidence>
<comment type="similarity">
    <text evidence="1">Belongs to the methyltransferase superfamily.</text>
</comment>
<proteinExistence type="inferred from homology"/>